<reference evidence="1" key="2">
    <citation type="submission" date="2020-09" db="EMBL/GenBank/DDBJ databases">
        <authorList>
            <person name="Sun Q."/>
            <person name="Ohkuma M."/>
        </authorList>
    </citation>
    <scope>NUCLEOTIDE SEQUENCE</scope>
    <source>
        <strain evidence="1">JCM 4391</strain>
    </source>
</reference>
<sequence>MFPDLLAALTKARVALLIAGLAWLFGVAPAWPARVGLAVLVLAALLLDAAIDEQKARTKAPPPAGYRTAA</sequence>
<gene>
    <name evidence="1" type="ORF">GCM10010274_46700</name>
</gene>
<name>A0A918HZZ5_9ACTN</name>
<accession>A0A918HZZ5</accession>
<evidence type="ECO:0000313" key="1">
    <source>
        <dbReference type="EMBL" id="GGU52435.1"/>
    </source>
</evidence>
<proteinExistence type="predicted"/>
<keyword evidence="2" id="KW-1185">Reference proteome</keyword>
<evidence type="ECO:0000313" key="2">
    <source>
        <dbReference type="Proteomes" id="UP000636661"/>
    </source>
</evidence>
<protein>
    <submittedName>
        <fullName evidence="1">Uncharacterized protein</fullName>
    </submittedName>
</protein>
<comment type="caution">
    <text evidence="1">The sequence shown here is derived from an EMBL/GenBank/DDBJ whole genome shotgun (WGS) entry which is preliminary data.</text>
</comment>
<organism evidence="1 2">
    <name type="scientific">Streptomyces lavendofoliae</name>
    <dbReference type="NCBI Taxonomy" id="67314"/>
    <lineage>
        <taxon>Bacteria</taxon>
        <taxon>Bacillati</taxon>
        <taxon>Actinomycetota</taxon>
        <taxon>Actinomycetes</taxon>
        <taxon>Kitasatosporales</taxon>
        <taxon>Streptomycetaceae</taxon>
        <taxon>Streptomyces</taxon>
    </lineage>
</organism>
<dbReference type="EMBL" id="BMTP01000012">
    <property type="protein sequence ID" value="GGU52435.1"/>
    <property type="molecule type" value="Genomic_DNA"/>
</dbReference>
<reference evidence="1" key="1">
    <citation type="journal article" date="2014" name="Int. J. Syst. Evol. Microbiol.">
        <title>Complete genome sequence of Corynebacterium casei LMG S-19264T (=DSM 44701T), isolated from a smear-ripened cheese.</title>
        <authorList>
            <consortium name="US DOE Joint Genome Institute (JGI-PGF)"/>
            <person name="Walter F."/>
            <person name="Albersmeier A."/>
            <person name="Kalinowski J."/>
            <person name="Ruckert C."/>
        </authorList>
    </citation>
    <scope>NUCLEOTIDE SEQUENCE</scope>
    <source>
        <strain evidence="1">JCM 4391</strain>
    </source>
</reference>
<dbReference type="Proteomes" id="UP000636661">
    <property type="component" value="Unassembled WGS sequence"/>
</dbReference>
<dbReference type="RefSeq" id="WP_189552913.1">
    <property type="nucleotide sequence ID" value="NZ_BMTP01000012.1"/>
</dbReference>
<dbReference type="AlphaFoldDB" id="A0A918HZZ5"/>